<keyword evidence="2" id="KW-1185">Reference proteome</keyword>
<proteinExistence type="predicted"/>
<protein>
    <submittedName>
        <fullName evidence="1">Uncharacterized protein</fullName>
    </submittedName>
</protein>
<reference evidence="1" key="1">
    <citation type="journal article" date="2014" name="Int. J. Syst. Evol. Microbiol.">
        <title>Complete genome sequence of Corynebacterium casei LMG S-19264T (=DSM 44701T), isolated from a smear-ripened cheese.</title>
        <authorList>
            <consortium name="US DOE Joint Genome Institute (JGI-PGF)"/>
            <person name="Walter F."/>
            <person name="Albersmeier A."/>
            <person name="Kalinowski J."/>
            <person name="Ruckert C."/>
        </authorList>
    </citation>
    <scope>NUCLEOTIDE SEQUENCE</scope>
    <source>
        <strain evidence="1">CGMCC 1.12987</strain>
    </source>
</reference>
<evidence type="ECO:0000313" key="1">
    <source>
        <dbReference type="EMBL" id="GGG12052.1"/>
    </source>
</evidence>
<sequence length="136" mass="14711">MEQDVQLQADRAVKAVKAASVPASSVLVVKAPPAVKAEDSVLTTIVLLSRTDQLPHRQEAVLLIPMLHALEETQEETIEKQIKTRARNALKIPVAAISEAATTVAAKITVVAAITKINRRARRLTIHQRKLSSAAI</sequence>
<name>A0A917D7U2_9BACL</name>
<accession>A0A917D7U2</accession>
<dbReference type="AlphaFoldDB" id="A0A917D7U2"/>
<organism evidence="1 2">
    <name type="scientific">Paenibacillus abyssi</name>
    <dbReference type="NCBI Taxonomy" id="1340531"/>
    <lineage>
        <taxon>Bacteria</taxon>
        <taxon>Bacillati</taxon>
        <taxon>Bacillota</taxon>
        <taxon>Bacilli</taxon>
        <taxon>Bacillales</taxon>
        <taxon>Paenibacillaceae</taxon>
        <taxon>Paenibacillus</taxon>
    </lineage>
</organism>
<comment type="caution">
    <text evidence="1">The sequence shown here is derived from an EMBL/GenBank/DDBJ whole genome shotgun (WGS) entry which is preliminary data.</text>
</comment>
<gene>
    <name evidence="1" type="ORF">GCM10010916_31150</name>
</gene>
<reference evidence="1" key="2">
    <citation type="submission" date="2020-09" db="EMBL/GenBank/DDBJ databases">
        <authorList>
            <person name="Sun Q."/>
            <person name="Zhou Y."/>
        </authorList>
    </citation>
    <scope>NUCLEOTIDE SEQUENCE</scope>
    <source>
        <strain evidence="1">CGMCC 1.12987</strain>
    </source>
</reference>
<evidence type="ECO:0000313" key="2">
    <source>
        <dbReference type="Proteomes" id="UP000644756"/>
    </source>
</evidence>
<dbReference type="Proteomes" id="UP000644756">
    <property type="component" value="Unassembled WGS sequence"/>
</dbReference>
<dbReference type="EMBL" id="BMGR01000010">
    <property type="protein sequence ID" value="GGG12052.1"/>
    <property type="molecule type" value="Genomic_DNA"/>
</dbReference>